<feature type="domain" description="Tail specific protease" evidence="2">
    <location>
        <begin position="244"/>
        <end position="457"/>
    </location>
</feature>
<evidence type="ECO:0000313" key="3">
    <source>
        <dbReference type="EMBL" id="KPM49106.1"/>
    </source>
</evidence>
<dbReference type="STRING" id="1605367.AFM12_00175"/>
<dbReference type="EMBL" id="LGTQ01000005">
    <property type="protein sequence ID" value="KPM49106.1"/>
    <property type="molecule type" value="Genomic_DNA"/>
</dbReference>
<proteinExistence type="predicted"/>
<evidence type="ECO:0000259" key="2">
    <source>
        <dbReference type="Pfam" id="PF03572"/>
    </source>
</evidence>
<dbReference type="GO" id="GO:0004175">
    <property type="term" value="F:endopeptidase activity"/>
    <property type="evidence" value="ECO:0007669"/>
    <property type="project" value="TreeGrafter"/>
</dbReference>
<dbReference type="Proteomes" id="UP000050454">
    <property type="component" value="Unassembled WGS sequence"/>
</dbReference>
<protein>
    <recommendedName>
        <fullName evidence="2">Tail specific protease domain-containing protein</fullName>
    </recommendedName>
</protein>
<dbReference type="PANTHER" id="PTHR32060:SF30">
    <property type="entry name" value="CARBOXY-TERMINAL PROCESSING PROTEASE CTPA"/>
    <property type="match status" value="1"/>
</dbReference>
<name>A0A0P7BEA7_9BACT</name>
<comment type="caution">
    <text evidence="3">The sequence shown here is derived from an EMBL/GenBank/DDBJ whole genome shotgun (WGS) entry which is preliminary data.</text>
</comment>
<accession>A0A0P7BEA7</accession>
<dbReference type="InterPro" id="IPR005151">
    <property type="entry name" value="Tail-specific_protease"/>
</dbReference>
<feature type="chain" id="PRO_5006135717" description="Tail specific protease domain-containing protein" evidence="1">
    <location>
        <begin position="23"/>
        <end position="495"/>
    </location>
</feature>
<keyword evidence="1" id="KW-0732">Signal</keyword>
<evidence type="ECO:0000313" key="4">
    <source>
        <dbReference type="Proteomes" id="UP000050454"/>
    </source>
</evidence>
<dbReference type="Pfam" id="PF03572">
    <property type="entry name" value="Peptidase_S41"/>
    <property type="match status" value="1"/>
</dbReference>
<dbReference type="GO" id="GO:0006508">
    <property type="term" value="P:proteolysis"/>
    <property type="evidence" value="ECO:0007669"/>
    <property type="project" value="InterPro"/>
</dbReference>
<dbReference type="GO" id="GO:0030288">
    <property type="term" value="C:outer membrane-bounded periplasmic space"/>
    <property type="evidence" value="ECO:0007669"/>
    <property type="project" value="TreeGrafter"/>
</dbReference>
<keyword evidence="4" id="KW-1185">Reference proteome</keyword>
<dbReference type="GO" id="GO:0008236">
    <property type="term" value="F:serine-type peptidase activity"/>
    <property type="evidence" value="ECO:0007669"/>
    <property type="project" value="InterPro"/>
</dbReference>
<feature type="signal peptide" evidence="1">
    <location>
        <begin position="1"/>
        <end position="22"/>
    </location>
</feature>
<reference evidence="3 4" key="1">
    <citation type="submission" date="2015-07" db="EMBL/GenBank/DDBJ databases">
        <title>The draft genome sequence of Leadbetterella sp. JN14-9.</title>
        <authorList>
            <person name="Liu Y."/>
            <person name="Du J."/>
            <person name="Shao Z."/>
        </authorList>
    </citation>
    <scope>NUCLEOTIDE SEQUENCE [LARGE SCALE GENOMIC DNA]</scope>
    <source>
        <strain evidence="3 4">JN14-9</strain>
    </source>
</reference>
<dbReference type="AlphaFoldDB" id="A0A0P7BEA7"/>
<dbReference type="PANTHER" id="PTHR32060">
    <property type="entry name" value="TAIL-SPECIFIC PROTEASE"/>
    <property type="match status" value="1"/>
</dbReference>
<gene>
    <name evidence="3" type="ORF">AFM12_00175</name>
</gene>
<dbReference type="Gene3D" id="3.90.226.10">
    <property type="entry name" value="2-enoyl-CoA Hydratase, Chain A, domain 1"/>
    <property type="match status" value="1"/>
</dbReference>
<dbReference type="GO" id="GO:0007165">
    <property type="term" value="P:signal transduction"/>
    <property type="evidence" value="ECO:0007669"/>
    <property type="project" value="TreeGrafter"/>
</dbReference>
<organism evidence="3 4">
    <name type="scientific">Jiulongibacter sediminis</name>
    <dbReference type="NCBI Taxonomy" id="1605367"/>
    <lineage>
        <taxon>Bacteria</taxon>
        <taxon>Pseudomonadati</taxon>
        <taxon>Bacteroidota</taxon>
        <taxon>Cytophagia</taxon>
        <taxon>Cytophagales</taxon>
        <taxon>Leadbetterellaceae</taxon>
        <taxon>Jiulongibacter</taxon>
    </lineage>
</organism>
<dbReference type="InterPro" id="IPR029045">
    <property type="entry name" value="ClpP/crotonase-like_dom_sf"/>
</dbReference>
<dbReference type="RefSeq" id="WP_055142979.1">
    <property type="nucleotide sequence ID" value="NZ_JXSZ01000005.1"/>
</dbReference>
<evidence type="ECO:0000256" key="1">
    <source>
        <dbReference type="SAM" id="SignalP"/>
    </source>
</evidence>
<dbReference type="SUPFAM" id="SSF52096">
    <property type="entry name" value="ClpP/crotonase"/>
    <property type="match status" value="1"/>
</dbReference>
<sequence length="495" mass="56983">MTFKRTTLLLIFLFLTIQSSFAQLFKELSQHDLEIDFEVLLKSVEAHPDPYTHISEEEFLKKAEEIKATFDQPHTKLDFYREAASMIALIKDGHSSVRLPEMWVNTARKEVGAFPLKVHLTNDNQLYIIKNYGTQEIPEGAKILAINGISVDSFLNRIDPYISYELTPFRNTLIDNSFESFLYAAFDHSADTELEYFVERPEKVSVKNMDYREWKKAVKENRKDRELKLSTSEPYNYEKIADGIGLISIFAFRVPDYNSYQVFLAQTFSKIRRDEIHSLIIDIRGNYGGWPKVSSGLFHYITENHFKTMAQTSQKISDTYRNKLLELDPALPNYYFLSGGRHYLDMNALLRNPIGSFADETLVYNESPQTEIEEFKGQTYLLTNRDSYSAASCFASTFQCYQMGLIIGEETGGTKIFRANPIYIELNRSGLAVGMSTSKDYTTCYGDEFEGVQPHVQYTPTILQLISGRDTQLDYAVYLIRKLKREAEKQAGQTN</sequence>